<evidence type="ECO:0000313" key="3">
    <source>
        <dbReference type="EMBL" id="KXO01153.1"/>
    </source>
</evidence>
<sequence length="148" mass="17004">MNMKKLTLVLFAMLATVVMNAQDLKSSEVPKSFTEGLLKVYPNATDIEWERSGTDYKVEFEVGKMEHEIWFNKDGNMVKVEKNITRAQIPANLMEIIKRDYPNYKIDSVESVEKGGDTTYVVELEKSWNESIVITFNTNGQILKAMRD</sequence>
<organism evidence="3 4">
    <name type="scientific">Aequorivita aquimaris</name>
    <dbReference type="NCBI Taxonomy" id="1548749"/>
    <lineage>
        <taxon>Bacteria</taxon>
        <taxon>Pseudomonadati</taxon>
        <taxon>Bacteroidota</taxon>
        <taxon>Flavobacteriia</taxon>
        <taxon>Flavobacteriales</taxon>
        <taxon>Flavobacteriaceae</taxon>
        <taxon>Aequorivita</taxon>
    </lineage>
</organism>
<evidence type="ECO:0000259" key="2">
    <source>
        <dbReference type="Pfam" id="PF11396"/>
    </source>
</evidence>
<feature type="domain" description="Putative beta-lactamase-inhibitor-like PepSY-like" evidence="2">
    <location>
        <begin position="55"/>
        <end position="143"/>
    </location>
</feature>
<accession>A0A137RLS9</accession>
<keyword evidence="4" id="KW-1185">Reference proteome</keyword>
<feature type="chain" id="PRO_5007479943" description="Putative beta-lactamase-inhibitor-like PepSY-like domain-containing protein" evidence="1">
    <location>
        <begin position="22"/>
        <end position="148"/>
    </location>
</feature>
<keyword evidence="1" id="KW-0732">Signal</keyword>
<reference evidence="4" key="1">
    <citation type="submission" date="2014-10" db="EMBL/GenBank/DDBJ databases">
        <title>Genome sequencing of Vitellibacter sp. D-24.</title>
        <authorList>
            <person name="Thevarajoo S."/>
            <person name="Selvaratnam C."/>
            <person name="Goh K.M."/>
            <person name="Chong C.S."/>
        </authorList>
    </citation>
    <scope>NUCLEOTIDE SEQUENCE [LARGE SCALE GENOMIC DNA]</scope>
    <source>
        <strain evidence="4">D-24</strain>
    </source>
</reference>
<dbReference type="Gene3D" id="3.10.450.360">
    <property type="match status" value="1"/>
</dbReference>
<evidence type="ECO:0000256" key="1">
    <source>
        <dbReference type="SAM" id="SignalP"/>
    </source>
</evidence>
<dbReference type="SUPFAM" id="SSF160574">
    <property type="entry name" value="BT0923-like"/>
    <property type="match status" value="1"/>
</dbReference>
<protein>
    <recommendedName>
        <fullName evidence="2">Putative beta-lactamase-inhibitor-like PepSY-like domain-containing protein</fullName>
    </recommendedName>
</protein>
<comment type="caution">
    <text evidence="3">The sequence shown here is derived from an EMBL/GenBank/DDBJ whole genome shotgun (WGS) entry which is preliminary data.</text>
</comment>
<reference evidence="3 4" key="2">
    <citation type="journal article" date="2016" name="Int. J. Syst. Evol. Microbiol.">
        <title>Vitellibacter aquimaris sp. nov., a marine bacterium isolated from seawater.</title>
        <authorList>
            <person name="Thevarajoo S."/>
            <person name="Selvaratnam C."/>
            <person name="Goh K.M."/>
            <person name="Hong K.W."/>
            <person name="Chan X.Y."/>
            <person name="Chan K.G."/>
            <person name="Chong C.S."/>
        </authorList>
    </citation>
    <scope>NUCLEOTIDE SEQUENCE [LARGE SCALE GENOMIC DNA]</scope>
    <source>
        <strain evidence="3 4">D-24</strain>
    </source>
</reference>
<name>A0A137RLS9_9FLAO</name>
<feature type="signal peptide" evidence="1">
    <location>
        <begin position="1"/>
        <end position="21"/>
    </location>
</feature>
<dbReference type="EMBL" id="JRWG01000001">
    <property type="protein sequence ID" value="KXO01153.1"/>
    <property type="molecule type" value="Genomic_DNA"/>
</dbReference>
<dbReference type="AlphaFoldDB" id="A0A137RLS9"/>
<gene>
    <name evidence="3" type="ORF">LS48_01400</name>
</gene>
<dbReference type="Pfam" id="PF11396">
    <property type="entry name" value="PepSY_like"/>
    <property type="match status" value="1"/>
</dbReference>
<dbReference type="InterPro" id="IPR021533">
    <property type="entry name" value="PepSY-like"/>
</dbReference>
<evidence type="ECO:0000313" key="4">
    <source>
        <dbReference type="Proteomes" id="UP000070138"/>
    </source>
</evidence>
<dbReference type="Proteomes" id="UP000070138">
    <property type="component" value="Unassembled WGS sequence"/>
</dbReference>
<proteinExistence type="predicted"/>
<dbReference type="STRING" id="1548749.LS48_01400"/>